<dbReference type="Pfam" id="PF13449">
    <property type="entry name" value="Phytase-like"/>
    <property type="match status" value="1"/>
</dbReference>
<dbReference type="EMBL" id="RPFW01000006">
    <property type="protein sequence ID" value="TVZ01536.1"/>
    <property type="molecule type" value="Genomic_DNA"/>
</dbReference>
<dbReference type="AlphaFoldDB" id="A0A6P2BTI3"/>
<proteinExistence type="predicted"/>
<feature type="region of interest" description="Disordered" evidence="1">
    <location>
        <begin position="104"/>
        <end position="150"/>
    </location>
</feature>
<protein>
    <recommendedName>
        <fullName evidence="2">Phytase-like domain-containing protein</fullName>
    </recommendedName>
</protein>
<evidence type="ECO:0000256" key="1">
    <source>
        <dbReference type="SAM" id="MobiDB-lite"/>
    </source>
</evidence>
<accession>A0A6P2BTI3</accession>
<keyword evidence="4" id="KW-1185">Reference proteome</keyword>
<evidence type="ECO:0000313" key="4">
    <source>
        <dbReference type="Proteomes" id="UP000460272"/>
    </source>
</evidence>
<organism evidence="3 4">
    <name type="scientific">Trebonia kvetii</name>
    <dbReference type="NCBI Taxonomy" id="2480626"/>
    <lineage>
        <taxon>Bacteria</taxon>
        <taxon>Bacillati</taxon>
        <taxon>Actinomycetota</taxon>
        <taxon>Actinomycetes</taxon>
        <taxon>Streptosporangiales</taxon>
        <taxon>Treboniaceae</taxon>
        <taxon>Trebonia</taxon>
    </lineage>
</organism>
<dbReference type="Proteomes" id="UP000460272">
    <property type="component" value="Unassembled WGS sequence"/>
</dbReference>
<dbReference type="InterPro" id="IPR027372">
    <property type="entry name" value="Phytase-like_dom"/>
</dbReference>
<feature type="compositionally biased region" description="Basic residues" evidence="1">
    <location>
        <begin position="124"/>
        <end position="150"/>
    </location>
</feature>
<evidence type="ECO:0000313" key="3">
    <source>
        <dbReference type="EMBL" id="TVZ01536.1"/>
    </source>
</evidence>
<comment type="caution">
    <text evidence="3">The sequence shown here is derived from an EMBL/GenBank/DDBJ whole genome shotgun (WGS) entry which is preliminary data.</text>
</comment>
<evidence type="ECO:0000259" key="2">
    <source>
        <dbReference type="Pfam" id="PF13449"/>
    </source>
</evidence>
<sequence length="150" mass="16416">MPLRGRIGESVSFCAWTRHPGRERGSEPVSVRYLEIFRSRKRALSGLVAGATAVATSAGATTGDANSEITALSDTKFLVDERDGNFEPFANKTVYEVDINGASDISGLTINGKSPEALSGRTAPMRRSRRSPRPACRWRRSSRTSRSARW</sequence>
<name>A0A6P2BTI3_9ACTN</name>
<feature type="domain" description="Phytase-like" evidence="2">
    <location>
        <begin position="58"/>
        <end position="114"/>
    </location>
</feature>
<gene>
    <name evidence="3" type="ORF">EAS64_28990</name>
</gene>
<reference evidence="3 4" key="1">
    <citation type="submission" date="2018-11" db="EMBL/GenBank/DDBJ databases">
        <title>Trebonia kvetii gen.nov., sp.nov., a novel acidophilic actinobacterium, and proposal of the new actinobacterial family Treboniaceae fam. nov.</title>
        <authorList>
            <person name="Rapoport D."/>
            <person name="Sagova-Mareckova M."/>
            <person name="Sedlacek I."/>
            <person name="Provaznik J."/>
            <person name="Kralova S."/>
            <person name="Pavlinic D."/>
            <person name="Benes V."/>
            <person name="Kopecky J."/>
        </authorList>
    </citation>
    <scope>NUCLEOTIDE SEQUENCE [LARGE SCALE GENOMIC DNA]</scope>
    <source>
        <strain evidence="3 4">15Tr583</strain>
    </source>
</reference>
<dbReference type="OrthoDB" id="9758957at2"/>